<dbReference type="OMA" id="FFHEENA"/>
<sequence>MSNSSSSSFAPDEPASIIALERVIFNGAGLGAVAYGLNLALFVQCVPLLWAQRKKDPKYSYAALLFVGLIFSFSTIANGIAMFMNQLAFVDDRNYPGGPAVFASEQVPITQNLNLVATACYFFNQWLQDGFLLYRLYVIADTLRTWMMPVPVLLYIGSIVLSCLLLAELSLPTWTALGNDTTITYYSFVVALNMLITLLIVVRLMSTRATVRKYLGPEHGSLYTSVSALLIESAVLYSAIDLAFIITFALNSNGAYILQPIVGQLEAIPPFIIVLRVAQGKGVTQQTMRSMQGTRAVTGTSMQFATAAVTTRNASMNTPMTAKESSLVVESTGMLTFAETK</sequence>
<protein>
    <submittedName>
        <fullName evidence="2">Uncharacterized protein</fullName>
    </submittedName>
</protein>
<keyword evidence="1" id="KW-0812">Transmembrane</keyword>
<dbReference type="AlphaFoldDB" id="R7S5T0"/>
<feature type="transmembrane region" description="Helical" evidence="1">
    <location>
        <begin position="183"/>
        <end position="205"/>
    </location>
</feature>
<dbReference type="RefSeq" id="XP_007387924.1">
    <property type="nucleotide sequence ID" value="XM_007387862.1"/>
</dbReference>
<reference evidence="3" key="1">
    <citation type="journal article" date="2012" name="Science">
        <title>The Paleozoic origin of enzymatic lignin decomposition reconstructed from 31 fungal genomes.</title>
        <authorList>
            <person name="Floudas D."/>
            <person name="Binder M."/>
            <person name="Riley R."/>
            <person name="Barry K."/>
            <person name="Blanchette R.A."/>
            <person name="Henrissat B."/>
            <person name="Martinez A.T."/>
            <person name="Otillar R."/>
            <person name="Spatafora J.W."/>
            <person name="Yadav J.S."/>
            <person name="Aerts A."/>
            <person name="Benoit I."/>
            <person name="Boyd A."/>
            <person name="Carlson A."/>
            <person name="Copeland A."/>
            <person name="Coutinho P.M."/>
            <person name="de Vries R.P."/>
            <person name="Ferreira P."/>
            <person name="Findley K."/>
            <person name="Foster B."/>
            <person name="Gaskell J."/>
            <person name="Glotzer D."/>
            <person name="Gorecki P."/>
            <person name="Heitman J."/>
            <person name="Hesse C."/>
            <person name="Hori C."/>
            <person name="Igarashi K."/>
            <person name="Jurgens J.A."/>
            <person name="Kallen N."/>
            <person name="Kersten P."/>
            <person name="Kohler A."/>
            <person name="Kuees U."/>
            <person name="Kumar T.K.A."/>
            <person name="Kuo A."/>
            <person name="LaButti K."/>
            <person name="Larrondo L.F."/>
            <person name="Lindquist E."/>
            <person name="Ling A."/>
            <person name="Lombard V."/>
            <person name="Lucas S."/>
            <person name="Lundell T."/>
            <person name="Martin R."/>
            <person name="McLaughlin D.J."/>
            <person name="Morgenstern I."/>
            <person name="Morin E."/>
            <person name="Murat C."/>
            <person name="Nagy L.G."/>
            <person name="Nolan M."/>
            <person name="Ohm R.A."/>
            <person name="Patyshakuliyeva A."/>
            <person name="Rokas A."/>
            <person name="Ruiz-Duenas F.J."/>
            <person name="Sabat G."/>
            <person name="Salamov A."/>
            <person name="Samejima M."/>
            <person name="Schmutz J."/>
            <person name="Slot J.C."/>
            <person name="St John F."/>
            <person name="Stenlid J."/>
            <person name="Sun H."/>
            <person name="Sun S."/>
            <person name="Syed K."/>
            <person name="Tsang A."/>
            <person name="Wiebenga A."/>
            <person name="Young D."/>
            <person name="Pisabarro A."/>
            <person name="Eastwood D.C."/>
            <person name="Martin F."/>
            <person name="Cullen D."/>
            <person name="Grigoriev I.V."/>
            <person name="Hibbett D.S."/>
        </authorList>
    </citation>
    <scope>NUCLEOTIDE SEQUENCE [LARGE SCALE GENOMIC DNA]</scope>
    <source>
        <strain evidence="3">HHB-11173 SS5</strain>
    </source>
</reference>
<keyword evidence="3" id="KW-1185">Reference proteome</keyword>
<feature type="transmembrane region" description="Helical" evidence="1">
    <location>
        <begin position="121"/>
        <end position="140"/>
    </location>
</feature>
<dbReference type="GeneID" id="18885578"/>
<keyword evidence="1" id="KW-0472">Membrane</keyword>
<dbReference type="KEGG" id="psq:PUNSTDRAFT_75406"/>
<dbReference type="OrthoDB" id="2905268at2759"/>
<dbReference type="Proteomes" id="UP000054196">
    <property type="component" value="Unassembled WGS sequence"/>
</dbReference>
<dbReference type="EMBL" id="JH687552">
    <property type="protein sequence ID" value="EIN05001.1"/>
    <property type="molecule type" value="Genomic_DNA"/>
</dbReference>
<dbReference type="HOGENOM" id="CLU_044614_0_1_1"/>
<feature type="transmembrane region" description="Helical" evidence="1">
    <location>
        <begin position="226"/>
        <end position="250"/>
    </location>
</feature>
<feature type="transmembrane region" description="Helical" evidence="1">
    <location>
        <begin position="63"/>
        <end position="84"/>
    </location>
</feature>
<accession>R7S5T0</accession>
<proteinExistence type="predicted"/>
<organism evidence="2 3">
    <name type="scientific">Punctularia strigosozonata (strain HHB-11173)</name>
    <name type="common">White-rot fungus</name>
    <dbReference type="NCBI Taxonomy" id="741275"/>
    <lineage>
        <taxon>Eukaryota</taxon>
        <taxon>Fungi</taxon>
        <taxon>Dikarya</taxon>
        <taxon>Basidiomycota</taxon>
        <taxon>Agaricomycotina</taxon>
        <taxon>Agaricomycetes</taxon>
        <taxon>Corticiales</taxon>
        <taxon>Punctulariaceae</taxon>
        <taxon>Punctularia</taxon>
    </lineage>
</organism>
<gene>
    <name evidence="2" type="ORF">PUNSTDRAFT_75406</name>
</gene>
<feature type="transmembrane region" description="Helical" evidence="1">
    <location>
        <begin position="32"/>
        <end position="51"/>
    </location>
</feature>
<evidence type="ECO:0000256" key="1">
    <source>
        <dbReference type="SAM" id="Phobius"/>
    </source>
</evidence>
<evidence type="ECO:0000313" key="2">
    <source>
        <dbReference type="EMBL" id="EIN05001.1"/>
    </source>
</evidence>
<evidence type="ECO:0000313" key="3">
    <source>
        <dbReference type="Proteomes" id="UP000054196"/>
    </source>
</evidence>
<feature type="transmembrane region" description="Helical" evidence="1">
    <location>
        <begin position="152"/>
        <end position="171"/>
    </location>
</feature>
<keyword evidence="1" id="KW-1133">Transmembrane helix</keyword>
<feature type="transmembrane region" description="Helical" evidence="1">
    <location>
        <begin position="256"/>
        <end position="278"/>
    </location>
</feature>
<name>R7S5T0_PUNST</name>